<keyword evidence="6 9" id="KW-0472">Membrane</keyword>
<evidence type="ECO:0000256" key="1">
    <source>
        <dbReference type="ARBA" id="ARBA00004651"/>
    </source>
</evidence>
<evidence type="ECO:0000313" key="11">
    <source>
        <dbReference type="EMBL" id="KAI1716187.1"/>
    </source>
</evidence>
<feature type="transmembrane region" description="Helical" evidence="9">
    <location>
        <begin position="93"/>
        <end position="111"/>
    </location>
</feature>
<feature type="transmembrane region" description="Helical" evidence="9">
    <location>
        <begin position="475"/>
        <end position="500"/>
    </location>
</feature>
<comment type="subcellular location">
    <subcellularLocation>
        <location evidence="1">Cell membrane</location>
        <topology evidence="1">Multi-pass membrane protein</topology>
    </subcellularLocation>
</comment>
<evidence type="ECO:0000256" key="5">
    <source>
        <dbReference type="ARBA" id="ARBA00022989"/>
    </source>
</evidence>
<gene>
    <name evidence="11" type="ORF">DdX_07220</name>
</gene>
<dbReference type="Gene3D" id="1.20.1640.10">
    <property type="entry name" value="Multidrug efflux transporter AcrB transmembrane domain"/>
    <property type="match status" value="2"/>
</dbReference>
<dbReference type="Pfam" id="PF02460">
    <property type="entry name" value="Patched"/>
    <property type="match status" value="1"/>
</dbReference>
<evidence type="ECO:0000313" key="12">
    <source>
        <dbReference type="Proteomes" id="UP001201812"/>
    </source>
</evidence>
<feature type="compositionally biased region" description="Polar residues" evidence="8">
    <location>
        <begin position="55"/>
        <end position="66"/>
    </location>
</feature>
<keyword evidence="5 9" id="KW-1133">Transmembrane helix</keyword>
<feature type="transmembrane region" description="Helical" evidence="9">
    <location>
        <begin position="447"/>
        <end position="468"/>
    </location>
</feature>
<feature type="transmembrane region" description="Helical" evidence="9">
    <location>
        <begin position="373"/>
        <end position="397"/>
    </location>
</feature>
<dbReference type="PROSITE" id="PS50156">
    <property type="entry name" value="SSD"/>
    <property type="match status" value="1"/>
</dbReference>
<feature type="transmembrane region" description="Helical" evidence="9">
    <location>
        <begin position="564"/>
        <end position="585"/>
    </location>
</feature>
<protein>
    <submittedName>
        <fullName evidence="11">Patched family domain-containing protein</fullName>
    </submittedName>
</protein>
<evidence type="ECO:0000256" key="9">
    <source>
        <dbReference type="SAM" id="Phobius"/>
    </source>
</evidence>
<feature type="transmembrane region" description="Helical" evidence="9">
    <location>
        <begin position="823"/>
        <end position="844"/>
    </location>
</feature>
<evidence type="ECO:0000256" key="3">
    <source>
        <dbReference type="ARBA" id="ARBA00022475"/>
    </source>
</evidence>
<keyword evidence="7" id="KW-0325">Glycoprotein</keyword>
<dbReference type="GO" id="GO:0030659">
    <property type="term" value="C:cytoplasmic vesicle membrane"/>
    <property type="evidence" value="ECO:0007669"/>
    <property type="project" value="TreeGrafter"/>
</dbReference>
<comment type="similarity">
    <text evidence="2">Belongs to the patched family.</text>
</comment>
<organism evidence="11 12">
    <name type="scientific">Ditylenchus destructor</name>
    <dbReference type="NCBI Taxonomy" id="166010"/>
    <lineage>
        <taxon>Eukaryota</taxon>
        <taxon>Metazoa</taxon>
        <taxon>Ecdysozoa</taxon>
        <taxon>Nematoda</taxon>
        <taxon>Chromadorea</taxon>
        <taxon>Rhabditida</taxon>
        <taxon>Tylenchina</taxon>
        <taxon>Tylenchomorpha</taxon>
        <taxon>Sphaerularioidea</taxon>
        <taxon>Anguinidae</taxon>
        <taxon>Anguininae</taxon>
        <taxon>Ditylenchus</taxon>
    </lineage>
</organism>
<dbReference type="AlphaFoldDB" id="A0AAD4N5V0"/>
<name>A0AAD4N5V0_9BILA</name>
<evidence type="ECO:0000256" key="4">
    <source>
        <dbReference type="ARBA" id="ARBA00022692"/>
    </source>
</evidence>
<dbReference type="InterPro" id="IPR051697">
    <property type="entry name" value="Patched_domain-protein"/>
</dbReference>
<evidence type="ECO:0000256" key="8">
    <source>
        <dbReference type="SAM" id="MobiDB-lite"/>
    </source>
</evidence>
<dbReference type="SUPFAM" id="SSF82866">
    <property type="entry name" value="Multidrug efflux transporter AcrB transmembrane domain"/>
    <property type="match status" value="2"/>
</dbReference>
<proteinExistence type="inferred from homology"/>
<keyword evidence="3" id="KW-1003">Cell membrane</keyword>
<dbReference type="PANTHER" id="PTHR10796">
    <property type="entry name" value="PATCHED-RELATED"/>
    <property type="match status" value="1"/>
</dbReference>
<accession>A0AAD4N5V0</accession>
<feature type="transmembrane region" description="Helical" evidence="9">
    <location>
        <begin position="339"/>
        <end position="361"/>
    </location>
</feature>
<dbReference type="FunFam" id="1.20.1640.10:FF:000013">
    <property type="entry name" value="PaTched Related family"/>
    <property type="match status" value="1"/>
</dbReference>
<feature type="region of interest" description="Disordered" evidence="8">
    <location>
        <begin position="1"/>
        <end position="66"/>
    </location>
</feature>
<evidence type="ECO:0000256" key="7">
    <source>
        <dbReference type="ARBA" id="ARBA00023180"/>
    </source>
</evidence>
<feature type="transmembrane region" description="Helical" evidence="9">
    <location>
        <begin position="797"/>
        <end position="817"/>
    </location>
</feature>
<feature type="transmembrane region" description="Helical" evidence="9">
    <location>
        <begin position="851"/>
        <end position="872"/>
    </location>
</feature>
<dbReference type="GO" id="GO:0018996">
    <property type="term" value="P:molting cycle, collagen and cuticulin-based cuticle"/>
    <property type="evidence" value="ECO:0007669"/>
    <property type="project" value="TreeGrafter"/>
</dbReference>
<reference evidence="11" key="1">
    <citation type="submission" date="2022-01" db="EMBL/GenBank/DDBJ databases">
        <title>Genome Sequence Resource for Two Populations of Ditylenchus destructor, the Migratory Endoparasitic Phytonematode.</title>
        <authorList>
            <person name="Zhang H."/>
            <person name="Lin R."/>
            <person name="Xie B."/>
        </authorList>
    </citation>
    <scope>NUCLEOTIDE SEQUENCE</scope>
    <source>
        <strain evidence="11">BazhouSP</strain>
    </source>
</reference>
<feature type="transmembrane region" description="Helical" evidence="9">
    <location>
        <begin position="906"/>
        <end position="927"/>
    </location>
</feature>
<comment type="caution">
    <text evidence="11">The sequence shown here is derived from an EMBL/GenBank/DDBJ whole genome shotgun (WGS) entry which is preliminary data.</text>
</comment>
<dbReference type="GO" id="GO:0006897">
    <property type="term" value="P:endocytosis"/>
    <property type="evidence" value="ECO:0007669"/>
    <property type="project" value="TreeGrafter"/>
</dbReference>
<dbReference type="InterPro" id="IPR000731">
    <property type="entry name" value="SSD"/>
</dbReference>
<dbReference type="InterPro" id="IPR003392">
    <property type="entry name" value="PTHD_SSD"/>
</dbReference>
<dbReference type="EMBL" id="JAKKPZ010000010">
    <property type="protein sequence ID" value="KAI1716187.1"/>
    <property type="molecule type" value="Genomic_DNA"/>
</dbReference>
<sequence>MPEGMPEDASNTDDMNGKESRMDSAAIDESLNPVDTSVNLPEKPEAHIQSERNSRNSCTASNKQGSRCNRVSKGCFSLQMTFRRLGRALARRPWLFVALSLVLSLPSLGILKMELRDRIRDGYTPENAPSRYETEVMREFWNATGDPIMTVVLVQAKDNGSMLRTEYLSEALSLQNFLMNDFNATTSRGENIYYKNLCFPYCAVGKPLEAFVSGLETESYAFLSNFSLNPNTNLSYPVAYVEGFKLHTERMFFGVRLRNNSTSESEEGLAQITNMEFVKVVMLIFRGDRSTEEKNQQLSLWELAVFDYATAEYSSNLLDVQVIGTEILDREMMRDGRKLMPFFAAGFIVMIAFVNLTVIGSTVFLGKYDFGKLLIAATTTVCPILAITTTYGLFSLFGSRINSFLLILPYLILGIGVDDGFLLMHAWFRTTHIRTPIDRLGAVLSDVGPSITVTTLTNVISFGVGAFTPTPEIRLFCFGTAVALALVYVFQLFFFSPILFMMTYFEKPEKADGNEILIVVDEEKAMLNSIVVDQSKNETGIAVTASKLLGSLFECYCNIITNRIFTLLLAGLVIAYWYFAVLGSINIQTRLDASKVLPRDSQIQKTNYVLDQIVWAEYHPVTILVNKEFDIEDTDQYQRFKEMVNEFERLPKCKGIHSSMIWLKDYEAFYHHKSDDVLDFLIEAFLSDENSTTESTTPKTSSPTGIDYCKLEAFLDSPFYNHWNAFLKMETVTGKPCPVVKRFWITMAYHDTSTWTDRIELMQSWREIAARYEKDLNTTVWEQNAMFVDQMLSLKPVALQCGLLTLCCMAVVCGFFIPNPCSVFLASITIASISLGVFGFLSWWNLDLDPITLAAILMSIGLSVDFTAHVTYHFQQNSRQEYINGRSVKIPITSREAKLRHTLRSVAWPMLQSGASTILCILPLVYVQKYAPTVFVKTIFLVSCWGILHGLLILPCFLSALPLWCTSGNFYTIYCTQSARKSYSVADDRARRNLDAGTGEELKSFSPVQKE</sequence>
<keyword evidence="12" id="KW-1185">Reference proteome</keyword>
<feature type="transmembrane region" description="Helical" evidence="9">
    <location>
        <begin position="939"/>
        <end position="964"/>
    </location>
</feature>
<evidence type="ECO:0000256" key="2">
    <source>
        <dbReference type="ARBA" id="ARBA00005585"/>
    </source>
</evidence>
<evidence type="ECO:0000256" key="6">
    <source>
        <dbReference type="ARBA" id="ARBA00023136"/>
    </source>
</evidence>
<dbReference type="Proteomes" id="UP001201812">
    <property type="component" value="Unassembled WGS sequence"/>
</dbReference>
<feature type="domain" description="SSD" evidence="10">
    <location>
        <begin position="346"/>
        <end position="501"/>
    </location>
</feature>
<evidence type="ECO:0000259" key="10">
    <source>
        <dbReference type="PROSITE" id="PS50156"/>
    </source>
</evidence>
<dbReference type="GO" id="GO:0005886">
    <property type="term" value="C:plasma membrane"/>
    <property type="evidence" value="ECO:0007669"/>
    <property type="project" value="UniProtKB-SubCell"/>
</dbReference>
<feature type="compositionally biased region" description="Basic and acidic residues" evidence="8">
    <location>
        <begin position="42"/>
        <end position="54"/>
    </location>
</feature>
<feature type="transmembrane region" description="Helical" evidence="9">
    <location>
        <begin position="404"/>
        <end position="427"/>
    </location>
</feature>
<keyword evidence="4 9" id="KW-0812">Transmembrane</keyword>
<dbReference type="PANTHER" id="PTHR10796:SF90">
    <property type="entry name" value="SSD DOMAIN-CONTAINING PROTEIN"/>
    <property type="match status" value="1"/>
</dbReference>